<keyword evidence="3 9" id="KW-0863">Zinc-finger</keyword>
<feature type="domain" description="ZZ-type" evidence="11">
    <location>
        <begin position="17"/>
        <end position="76"/>
    </location>
</feature>
<dbReference type="Gene3D" id="1.10.10.10">
    <property type="entry name" value="Winged helix-like DNA-binding domain superfamily/Winged helix DNA-binding domain"/>
    <property type="match status" value="1"/>
</dbReference>
<dbReference type="GO" id="GO:0003682">
    <property type="term" value="F:chromatin binding"/>
    <property type="evidence" value="ECO:0007669"/>
    <property type="project" value="TreeGrafter"/>
</dbReference>
<feature type="domain" description="SWIRM" evidence="12">
    <location>
        <begin position="426"/>
        <end position="514"/>
    </location>
</feature>
<dbReference type="FunFam" id="3.30.60.90:FF:000008">
    <property type="entry name" value="Transcriptional adapter 2"/>
    <property type="match status" value="1"/>
</dbReference>
<evidence type="ECO:0000259" key="13">
    <source>
        <dbReference type="PROSITE" id="PS51293"/>
    </source>
</evidence>
<dbReference type="PROSITE" id="PS51293">
    <property type="entry name" value="SANT"/>
    <property type="match status" value="1"/>
</dbReference>
<evidence type="ECO:0000256" key="1">
    <source>
        <dbReference type="ARBA" id="ARBA00004123"/>
    </source>
</evidence>
<dbReference type="InterPro" id="IPR016827">
    <property type="entry name" value="Ada2/TADA2"/>
</dbReference>
<keyword evidence="5 8" id="KW-0805">Transcription regulation</keyword>
<evidence type="ECO:0000259" key="12">
    <source>
        <dbReference type="PROSITE" id="PS50934"/>
    </source>
</evidence>
<evidence type="ECO:0000256" key="6">
    <source>
        <dbReference type="ARBA" id="ARBA00023163"/>
    </source>
</evidence>
<name>A0A3N4IT99_ASCIM</name>
<evidence type="ECO:0000259" key="14">
    <source>
        <dbReference type="PROSITE" id="PS51294"/>
    </source>
</evidence>
<dbReference type="PROSITE" id="PS50090">
    <property type="entry name" value="MYB_LIKE"/>
    <property type="match status" value="1"/>
</dbReference>
<proteinExistence type="predicted"/>
<dbReference type="SUPFAM" id="SSF46689">
    <property type="entry name" value="Homeodomain-like"/>
    <property type="match status" value="2"/>
</dbReference>
<dbReference type="Pfam" id="PF00249">
    <property type="entry name" value="Myb_DNA-binding"/>
    <property type="match status" value="1"/>
</dbReference>
<evidence type="ECO:0000256" key="7">
    <source>
        <dbReference type="ARBA" id="ARBA00023242"/>
    </source>
</evidence>
<feature type="domain" description="Myb-like" evidence="10">
    <location>
        <begin position="83"/>
        <end position="127"/>
    </location>
</feature>
<dbReference type="InterPro" id="IPR036388">
    <property type="entry name" value="WH-like_DNA-bd_sf"/>
</dbReference>
<evidence type="ECO:0000259" key="11">
    <source>
        <dbReference type="PROSITE" id="PS50135"/>
    </source>
</evidence>
<dbReference type="Proteomes" id="UP000275078">
    <property type="component" value="Unassembled WGS sequence"/>
</dbReference>
<keyword evidence="6 8" id="KW-0804">Transcription</keyword>
<protein>
    <recommendedName>
        <fullName evidence="8">Transcriptional adapter 2</fullName>
    </recommendedName>
</protein>
<dbReference type="InterPro" id="IPR000433">
    <property type="entry name" value="Znf_ZZ"/>
</dbReference>
<comment type="subcellular location">
    <subcellularLocation>
        <location evidence="1 8">Nucleus</location>
    </subcellularLocation>
</comment>
<dbReference type="EMBL" id="ML119646">
    <property type="protein sequence ID" value="RPA87410.1"/>
    <property type="molecule type" value="Genomic_DNA"/>
</dbReference>
<keyword evidence="16" id="KW-1185">Reference proteome</keyword>
<dbReference type="InterPro" id="IPR001005">
    <property type="entry name" value="SANT/Myb"/>
</dbReference>
<dbReference type="SMART" id="SM00291">
    <property type="entry name" value="ZnF_ZZ"/>
    <property type="match status" value="1"/>
</dbReference>
<dbReference type="InterPro" id="IPR007526">
    <property type="entry name" value="SWIRM"/>
</dbReference>
<dbReference type="SUPFAM" id="SSF57850">
    <property type="entry name" value="RING/U-box"/>
    <property type="match status" value="1"/>
</dbReference>
<feature type="domain" description="SANT" evidence="13">
    <location>
        <begin position="78"/>
        <end position="131"/>
    </location>
</feature>
<dbReference type="CDD" id="cd02335">
    <property type="entry name" value="ZZ_ADA2"/>
    <property type="match status" value="1"/>
</dbReference>
<dbReference type="InterPro" id="IPR009057">
    <property type="entry name" value="Homeodomain-like_sf"/>
</dbReference>
<dbReference type="InterPro" id="IPR055141">
    <property type="entry name" value="TADA2A_B-like_dom"/>
</dbReference>
<evidence type="ECO:0000313" key="15">
    <source>
        <dbReference type="EMBL" id="RPA87410.1"/>
    </source>
</evidence>
<dbReference type="AlphaFoldDB" id="A0A3N4IT99"/>
<dbReference type="PROSITE" id="PS50934">
    <property type="entry name" value="SWIRM"/>
    <property type="match status" value="1"/>
</dbReference>
<keyword evidence="7 8" id="KW-0539">Nucleus</keyword>
<evidence type="ECO:0000256" key="4">
    <source>
        <dbReference type="ARBA" id="ARBA00022833"/>
    </source>
</evidence>
<dbReference type="OrthoDB" id="270417at2759"/>
<evidence type="ECO:0000256" key="5">
    <source>
        <dbReference type="ARBA" id="ARBA00023015"/>
    </source>
</evidence>
<evidence type="ECO:0000256" key="8">
    <source>
        <dbReference type="PIRNR" id="PIRNR025024"/>
    </source>
</evidence>
<dbReference type="PROSITE" id="PS51294">
    <property type="entry name" value="HTH_MYB"/>
    <property type="match status" value="1"/>
</dbReference>
<dbReference type="GO" id="GO:0003713">
    <property type="term" value="F:transcription coactivator activity"/>
    <property type="evidence" value="ECO:0007669"/>
    <property type="project" value="InterPro"/>
</dbReference>
<dbReference type="GO" id="GO:0006357">
    <property type="term" value="P:regulation of transcription by RNA polymerase II"/>
    <property type="evidence" value="ECO:0007669"/>
    <property type="project" value="InterPro"/>
</dbReference>
<dbReference type="GO" id="GO:0006338">
    <property type="term" value="P:chromatin remodeling"/>
    <property type="evidence" value="ECO:0007669"/>
    <property type="project" value="TreeGrafter"/>
</dbReference>
<dbReference type="GO" id="GO:0008270">
    <property type="term" value="F:zinc ion binding"/>
    <property type="evidence" value="ECO:0007669"/>
    <property type="project" value="UniProtKB-KW"/>
</dbReference>
<dbReference type="STRING" id="1160509.A0A3N4IT99"/>
<dbReference type="PROSITE" id="PS01357">
    <property type="entry name" value="ZF_ZZ_1"/>
    <property type="match status" value="1"/>
</dbReference>
<dbReference type="InterPro" id="IPR043145">
    <property type="entry name" value="Znf_ZZ_sf"/>
</dbReference>
<dbReference type="PROSITE" id="PS50135">
    <property type="entry name" value="ZF_ZZ_2"/>
    <property type="match status" value="1"/>
</dbReference>
<dbReference type="InterPro" id="IPR041983">
    <property type="entry name" value="ADA2-like_ZZ"/>
</dbReference>
<evidence type="ECO:0000256" key="2">
    <source>
        <dbReference type="ARBA" id="ARBA00022723"/>
    </source>
</evidence>
<evidence type="ECO:0000256" key="3">
    <source>
        <dbReference type="ARBA" id="ARBA00022771"/>
    </source>
</evidence>
<evidence type="ECO:0000256" key="9">
    <source>
        <dbReference type="PROSITE-ProRule" id="PRU00228"/>
    </source>
</evidence>
<dbReference type="InterPro" id="IPR017930">
    <property type="entry name" value="Myb_dom"/>
</dbReference>
<evidence type="ECO:0000313" key="16">
    <source>
        <dbReference type="Proteomes" id="UP000275078"/>
    </source>
</evidence>
<dbReference type="Gene3D" id="3.30.60.90">
    <property type="match status" value="1"/>
</dbReference>
<dbReference type="GO" id="GO:0005634">
    <property type="term" value="C:nucleus"/>
    <property type="evidence" value="ECO:0007669"/>
    <property type="project" value="UniProtKB-SubCell"/>
</dbReference>
<dbReference type="PANTHER" id="PTHR12374">
    <property type="entry name" value="TRANSCRIPTIONAL ADAPTOR 2 ADA2 -RELATED"/>
    <property type="match status" value="1"/>
</dbReference>
<feature type="domain" description="HTH myb-type" evidence="14">
    <location>
        <begin position="83"/>
        <end position="131"/>
    </location>
</feature>
<gene>
    <name evidence="15" type="ORF">BJ508DRAFT_357061</name>
</gene>
<dbReference type="Pfam" id="PF04433">
    <property type="entry name" value="SWIRM"/>
    <property type="match status" value="1"/>
</dbReference>
<dbReference type="Pfam" id="PF25299">
    <property type="entry name" value="ZZ_ADA2"/>
    <property type="match status" value="1"/>
</dbReference>
<organism evidence="15 16">
    <name type="scientific">Ascobolus immersus RN42</name>
    <dbReference type="NCBI Taxonomy" id="1160509"/>
    <lineage>
        <taxon>Eukaryota</taxon>
        <taxon>Fungi</taxon>
        <taxon>Dikarya</taxon>
        <taxon>Ascomycota</taxon>
        <taxon>Pezizomycotina</taxon>
        <taxon>Pezizomycetes</taxon>
        <taxon>Pezizales</taxon>
        <taxon>Ascobolaceae</taxon>
        <taxon>Ascobolus</taxon>
    </lineage>
</organism>
<dbReference type="SMART" id="SM00717">
    <property type="entry name" value="SANT"/>
    <property type="match status" value="1"/>
</dbReference>
<accession>A0A3N4IT99</accession>
<keyword evidence="4" id="KW-0862">Zinc</keyword>
<dbReference type="PIRSF" id="PIRSF025024">
    <property type="entry name" value="Transcriptional_adaptor_2"/>
    <property type="match status" value="1"/>
</dbReference>
<dbReference type="Pfam" id="PF22941">
    <property type="entry name" value="TADA2A-like_3rd"/>
    <property type="match status" value="1"/>
</dbReference>
<dbReference type="FunFam" id="1.10.10.60:FF:000115">
    <property type="entry name" value="Transcriptional adapter 2"/>
    <property type="match status" value="1"/>
</dbReference>
<dbReference type="FunFam" id="1.10.10.10:FF:000087">
    <property type="entry name" value="Transcriptional adapter 2"/>
    <property type="match status" value="1"/>
</dbReference>
<dbReference type="Gene3D" id="1.10.10.60">
    <property type="entry name" value="Homeodomain-like"/>
    <property type="match status" value="1"/>
</dbReference>
<dbReference type="InterPro" id="IPR017884">
    <property type="entry name" value="SANT_dom"/>
</dbReference>
<dbReference type="PANTHER" id="PTHR12374:SF20">
    <property type="entry name" value="TRANSCRIPTIONAL ADAPTER 2-ALPHA"/>
    <property type="match status" value="1"/>
</dbReference>
<keyword evidence="2" id="KW-0479">Metal-binding</keyword>
<sequence>MTVIKKLATAQSRSEPGVRFHCDICGSDITSTVRIRCAHPACTEYDLCVPCFTNGNSSGAHNPATHPYQVIEQHSYPIFTPDWGADEELLLLEGAETYGLGSWADIAEHIGGGRDKDEVKQHYIDTYINSSKFPLPELCDPREFGGLDTIPRDEFQARKKRRIEQKKAASQAVVPKKKPTASVPACHEVSGYMPGRMEFDVEFENDAEQSVATMFFDPGEGINPVTGQLEPETELKLTIMDIYNSRLTVRAMKKKIIFEHQLLEYRKLMQIEKKRSKEEKDLLNRVKPYARLMNKRDYDEFSEGVLQEYQLRFAIKVLQDWRKAGITSMDGGLKYEVEKMARTNAMKSNGPLDRATQRMSKANQQQEGPGVAAVQHLLESTPPELITPAVVAKPNTTSGPLVPTSGNSNAVEAKPMRKVDISDILSGISYAPLNLTNENVQDLQLLSEDEQKLCSVLRIKPKPYMAIKELLIREAIKQGGVLKKKAAREMCKIDVNKTSRIHAFFVSNGWIGKA</sequence>
<dbReference type="GO" id="GO:0070461">
    <property type="term" value="C:SAGA-type complex"/>
    <property type="evidence" value="ECO:0007669"/>
    <property type="project" value="TreeGrafter"/>
</dbReference>
<evidence type="ECO:0000259" key="10">
    <source>
        <dbReference type="PROSITE" id="PS50090"/>
    </source>
</evidence>
<reference evidence="15 16" key="1">
    <citation type="journal article" date="2018" name="Nat. Ecol. Evol.">
        <title>Pezizomycetes genomes reveal the molecular basis of ectomycorrhizal truffle lifestyle.</title>
        <authorList>
            <person name="Murat C."/>
            <person name="Payen T."/>
            <person name="Noel B."/>
            <person name="Kuo A."/>
            <person name="Morin E."/>
            <person name="Chen J."/>
            <person name="Kohler A."/>
            <person name="Krizsan K."/>
            <person name="Balestrini R."/>
            <person name="Da Silva C."/>
            <person name="Montanini B."/>
            <person name="Hainaut M."/>
            <person name="Levati E."/>
            <person name="Barry K.W."/>
            <person name="Belfiori B."/>
            <person name="Cichocki N."/>
            <person name="Clum A."/>
            <person name="Dockter R.B."/>
            <person name="Fauchery L."/>
            <person name="Guy J."/>
            <person name="Iotti M."/>
            <person name="Le Tacon F."/>
            <person name="Lindquist E.A."/>
            <person name="Lipzen A."/>
            <person name="Malagnac F."/>
            <person name="Mello A."/>
            <person name="Molinier V."/>
            <person name="Miyauchi S."/>
            <person name="Poulain J."/>
            <person name="Riccioni C."/>
            <person name="Rubini A."/>
            <person name="Sitrit Y."/>
            <person name="Splivallo R."/>
            <person name="Traeger S."/>
            <person name="Wang M."/>
            <person name="Zifcakova L."/>
            <person name="Wipf D."/>
            <person name="Zambonelli A."/>
            <person name="Paolocci F."/>
            <person name="Nowrousian M."/>
            <person name="Ottonello S."/>
            <person name="Baldrian P."/>
            <person name="Spatafora J.W."/>
            <person name="Henrissat B."/>
            <person name="Nagy L.G."/>
            <person name="Aury J.M."/>
            <person name="Wincker P."/>
            <person name="Grigoriev I.V."/>
            <person name="Bonfante P."/>
            <person name="Martin F.M."/>
        </authorList>
    </citation>
    <scope>NUCLEOTIDE SEQUENCE [LARGE SCALE GENOMIC DNA]</scope>
    <source>
        <strain evidence="15 16">RN42</strain>
    </source>
</reference>